<name>A0A9W8C7R7_TRIRA</name>
<accession>A0A9W8C7R7</accession>
<proteinExistence type="predicted"/>
<sequence>MGREEDTIDEKQKRAVLVCVSLSANELLVSSPFSQKTQPGLEEDTGAVGTQAAASPALTCVPVSRDESMEEPPRLCEPAVDLNPSEAER</sequence>
<dbReference type="AlphaFoldDB" id="A0A9W8C7R7"/>
<dbReference type="Proteomes" id="UP001059041">
    <property type="component" value="Linkage Group LG4"/>
</dbReference>
<protein>
    <submittedName>
        <fullName evidence="2">Uncharacterized protein</fullName>
    </submittedName>
</protein>
<organism evidence="2 3">
    <name type="scientific">Triplophysa rosa</name>
    <name type="common">Cave loach</name>
    <dbReference type="NCBI Taxonomy" id="992332"/>
    <lineage>
        <taxon>Eukaryota</taxon>
        <taxon>Metazoa</taxon>
        <taxon>Chordata</taxon>
        <taxon>Craniata</taxon>
        <taxon>Vertebrata</taxon>
        <taxon>Euteleostomi</taxon>
        <taxon>Actinopterygii</taxon>
        <taxon>Neopterygii</taxon>
        <taxon>Teleostei</taxon>
        <taxon>Ostariophysi</taxon>
        <taxon>Cypriniformes</taxon>
        <taxon>Nemacheilidae</taxon>
        <taxon>Triplophysa</taxon>
    </lineage>
</organism>
<reference evidence="2" key="1">
    <citation type="submission" date="2021-02" db="EMBL/GenBank/DDBJ databases">
        <title>Comparative genomics reveals that relaxation of natural selection precedes convergent phenotypic evolution of cavefish.</title>
        <authorList>
            <person name="Peng Z."/>
        </authorList>
    </citation>
    <scope>NUCLEOTIDE SEQUENCE</scope>
    <source>
        <tissue evidence="2">Muscle</tissue>
    </source>
</reference>
<evidence type="ECO:0000313" key="2">
    <source>
        <dbReference type="EMBL" id="KAI7810491.1"/>
    </source>
</evidence>
<dbReference type="EMBL" id="JAFHDT010000004">
    <property type="protein sequence ID" value="KAI7810491.1"/>
    <property type="molecule type" value="Genomic_DNA"/>
</dbReference>
<gene>
    <name evidence="2" type="ORF">IRJ41_002480</name>
</gene>
<evidence type="ECO:0000256" key="1">
    <source>
        <dbReference type="SAM" id="MobiDB-lite"/>
    </source>
</evidence>
<comment type="caution">
    <text evidence="2">The sequence shown here is derived from an EMBL/GenBank/DDBJ whole genome shotgun (WGS) entry which is preliminary data.</text>
</comment>
<keyword evidence="3" id="KW-1185">Reference proteome</keyword>
<feature type="compositionally biased region" description="Basic and acidic residues" evidence="1">
    <location>
        <begin position="64"/>
        <end position="74"/>
    </location>
</feature>
<feature type="region of interest" description="Disordered" evidence="1">
    <location>
        <begin position="33"/>
        <end position="89"/>
    </location>
</feature>
<evidence type="ECO:0000313" key="3">
    <source>
        <dbReference type="Proteomes" id="UP001059041"/>
    </source>
</evidence>